<accession>A0A2U2BNQ4</accession>
<evidence type="ECO:0000313" key="6">
    <source>
        <dbReference type="EMBL" id="PWE15644.1"/>
    </source>
</evidence>
<dbReference type="PANTHER" id="PTHR30537:SF17">
    <property type="entry name" value="LYSR-FAMILY REGULATORY PROTEIN"/>
    <property type="match status" value="1"/>
</dbReference>
<evidence type="ECO:0000256" key="1">
    <source>
        <dbReference type="ARBA" id="ARBA00009437"/>
    </source>
</evidence>
<evidence type="ECO:0000313" key="7">
    <source>
        <dbReference type="Proteomes" id="UP000245216"/>
    </source>
</evidence>
<dbReference type="AlphaFoldDB" id="A0A2U2BNQ4"/>
<dbReference type="RefSeq" id="WP_109088342.1">
    <property type="nucleotide sequence ID" value="NZ_QEXO01000001.1"/>
</dbReference>
<sequence length="300" mass="33566">MDRFEAMRTFAKVVETGSFTKAAQTLHISRTRATHLVQQLEARLQVSLLNRTTRKVSVTSAGALYFERVVQLLADLEDSERDLAQALASPSGRLRVDVPSPLASRVLVPALPSFYARYPDIQLDMGVGDKTVDLLDESMDCVVRGGQIQDQSLIARRVGELQLSIYAAPSYLEQFGPLVHPKELEGLAHRMVGYLWEHQNKPFPYALRRHKERVSLPGRYGLAVNDGNAYLAAGEAGLGLVCLPEYLAKEAMHAGRLIALFPDWVMDPMPLYVAFHRSKHTNVRLRVFIDWVAEQLSQVS</sequence>
<dbReference type="InterPro" id="IPR058163">
    <property type="entry name" value="LysR-type_TF_proteobact-type"/>
</dbReference>
<reference evidence="6 7" key="2">
    <citation type="submission" date="2018-05" db="EMBL/GenBank/DDBJ databases">
        <authorList>
            <person name="Lanie J.A."/>
            <person name="Ng W.-L."/>
            <person name="Kazmierczak K.M."/>
            <person name="Andrzejewski T.M."/>
            <person name="Davidsen T.M."/>
            <person name="Wayne K.J."/>
            <person name="Tettelin H."/>
            <person name="Glass J.I."/>
            <person name="Rusch D."/>
            <person name="Podicherti R."/>
            <person name="Tsui H.-C.T."/>
            <person name="Winkler M.E."/>
        </authorList>
    </citation>
    <scope>NUCLEOTIDE SEQUENCE [LARGE SCALE GENOMIC DNA]</scope>
    <source>
        <strain evidence="6 7">YBY</strain>
    </source>
</reference>
<organism evidence="6 7">
    <name type="scientific">Alcaligenes faecalis</name>
    <dbReference type="NCBI Taxonomy" id="511"/>
    <lineage>
        <taxon>Bacteria</taxon>
        <taxon>Pseudomonadati</taxon>
        <taxon>Pseudomonadota</taxon>
        <taxon>Betaproteobacteria</taxon>
        <taxon>Burkholderiales</taxon>
        <taxon>Alcaligenaceae</taxon>
        <taxon>Alcaligenes</taxon>
    </lineage>
</organism>
<keyword evidence="2" id="KW-0805">Transcription regulation</keyword>
<name>A0A2U2BNQ4_ALCFA</name>
<evidence type="ECO:0000256" key="4">
    <source>
        <dbReference type="ARBA" id="ARBA00023163"/>
    </source>
</evidence>
<dbReference type="Gene3D" id="1.10.10.10">
    <property type="entry name" value="Winged helix-like DNA-binding domain superfamily/Winged helix DNA-binding domain"/>
    <property type="match status" value="1"/>
</dbReference>
<comment type="caution">
    <text evidence="6">The sequence shown here is derived from an EMBL/GenBank/DDBJ whole genome shotgun (WGS) entry which is preliminary data.</text>
</comment>
<feature type="domain" description="HTH lysR-type" evidence="5">
    <location>
        <begin position="1"/>
        <end position="59"/>
    </location>
</feature>
<protein>
    <submittedName>
        <fullName evidence="6">LysR family transcriptional regulator</fullName>
    </submittedName>
</protein>
<keyword evidence="3" id="KW-0238">DNA-binding</keyword>
<dbReference type="CDD" id="cd08472">
    <property type="entry name" value="PBP2_CrgA_like_3"/>
    <property type="match status" value="1"/>
</dbReference>
<dbReference type="STRING" id="511.UZ73_02480"/>
<evidence type="ECO:0000256" key="2">
    <source>
        <dbReference type="ARBA" id="ARBA00023015"/>
    </source>
</evidence>
<dbReference type="GO" id="GO:0006351">
    <property type="term" value="P:DNA-templated transcription"/>
    <property type="evidence" value="ECO:0007669"/>
    <property type="project" value="TreeGrafter"/>
</dbReference>
<dbReference type="Proteomes" id="UP000245216">
    <property type="component" value="Unassembled WGS sequence"/>
</dbReference>
<dbReference type="InterPro" id="IPR000847">
    <property type="entry name" value="LysR_HTH_N"/>
</dbReference>
<dbReference type="Gene3D" id="3.40.190.290">
    <property type="match status" value="1"/>
</dbReference>
<evidence type="ECO:0000256" key="3">
    <source>
        <dbReference type="ARBA" id="ARBA00023125"/>
    </source>
</evidence>
<proteinExistence type="inferred from homology"/>
<comment type="similarity">
    <text evidence="1">Belongs to the LysR transcriptional regulatory family.</text>
</comment>
<dbReference type="GO" id="GO:0003700">
    <property type="term" value="F:DNA-binding transcription factor activity"/>
    <property type="evidence" value="ECO:0007669"/>
    <property type="project" value="InterPro"/>
</dbReference>
<dbReference type="SUPFAM" id="SSF53850">
    <property type="entry name" value="Periplasmic binding protein-like II"/>
    <property type="match status" value="1"/>
</dbReference>
<dbReference type="InterPro" id="IPR005119">
    <property type="entry name" value="LysR_subst-bd"/>
</dbReference>
<keyword evidence="4" id="KW-0804">Transcription</keyword>
<dbReference type="InterPro" id="IPR036390">
    <property type="entry name" value="WH_DNA-bd_sf"/>
</dbReference>
<dbReference type="PANTHER" id="PTHR30537">
    <property type="entry name" value="HTH-TYPE TRANSCRIPTIONAL REGULATOR"/>
    <property type="match status" value="1"/>
</dbReference>
<dbReference type="InterPro" id="IPR036388">
    <property type="entry name" value="WH-like_DNA-bd_sf"/>
</dbReference>
<dbReference type="EMBL" id="QEXO01000001">
    <property type="protein sequence ID" value="PWE15644.1"/>
    <property type="molecule type" value="Genomic_DNA"/>
</dbReference>
<gene>
    <name evidence="6" type="ORF">DF183_02620</name>
</gene>
<dbReference type="Pfam" id="PF03466">
    <property type="entry name" value="LysR_substrate"/>
    <property type="match status" value="1"/>
</dbReference>
<dbReference type="FunFam" id="1.10.10.10:FF:000001">
    <property type="entry name" value="LysR family transcriptional regulator"/>
    <property type="match status" value="1"/>
</dbReference>
<dbReference type="GO" id="GO:0043565">
    <property type="term" value="F:sequence-specific DNA binding"/>
    <property type="evidence" value="ECO:0007669"/>
    <property type="project" value="TreeGrafter"/>
</dbReference>
<evidence type="ECO:0000259" key="5">
    <source>
        <dbReference type="PROSITE" id="PS50931"/>
    </source>
</evidence>
<dbReference type="SUPFAM" id="SSF46785">
    <property type="entry name" value="Winged helix' DNA-binding domain"/>
    <property type="match status" value="1"/>
</dbReference>
<dbReference type="PROSITE" id="PS50931">
    <property type="entry name" value="HTH_LYSR"/>
    <property type="match status" value="1"/>
</dbReference>
<reference evidence="6 7" key="1">
    <citation type="submission" date="2018-05" db="EMBL/GenBank/DDBJ databases">
        <title>Genome Sequence of an Efficient Indole-Degrading Bacterium, Alcaligenes sp.YBY.</title>
        <authorList>
            <person name="Yang B."/>
        </authorList>
    </citation>
    <scope>NUCLEOTIDE SEQUENCE [LARGE SCALE GENOMIC DNA]</scope>
    <source>
        <strain evidence="6 7">YBY</strain>
    </source>
</reference>
<dbReference type="Pfam" id="PF00126">
    <property type="entry name" value="HTH_1"/>
    <property type="match status" value="1"/>
</dbReference>